<name>A0A8D8QED8_9HEMI</name>
<sequence length="109" mass="12693">MRARAVCVYLKMRTRRISSTCTAPSTPVLPLELFNTIQRRIPHRLHREDAFELHTRVSSTSQLPVLQHFLSNHHHAVINTISTTNKQHTACTEKMYYELHHPVRILNVS</sequence>
<organism evidence="1">
    <name type="scientific">Cacopsylla melanoneura</name>
    <dbReference type="NCBI Taxonomy" id="428564"/>
    <lineage>
        <taxon>Eukaryota</taxon>
        <taxon>Metazoa</taxon>
        <taxon>Ecdysozoa</taxon>
        <taxon>Arthropoda</taxon>
        <taxon>Hexapoda</taxon>
        <taxon>Insecta</taxon>
        <taxon>Pterygota</taxon>
        <taxon>Neoptera</taxon>
        <taxon>Paraneoptera</taxon>
        <taxon>Hemiptera</taxon>
        <taxon>Sternorrhyncha</taxon>
        <taxon>Psylloidea</taxon>
        <taxon>Psyllidae</taxon>
        <taxon>Psyllinae</taxon>
        <taxon>Cacopsylla</taxon>
    </lineage>
</organism>
<accession>A0A8D8QED8</accession>
<evidence type="ECO:0000313" key="1">
    <source>
        <dbReference type="EMBL" id="CAG6629832.1"/>
    </source>
</evidence>
<dbReference type="AlphaFoldDB" id="A0A8D8QED8"/>
<dbReference type="EMBL" id="HBUF01071893">
    <property type="protein sequence ID" value="CAG6629832.1"/>
    <property type="molecule type" value="Transcribed_RNA"/>
</dbReference>
<reference evidence="1" key="1">
    <citation type="submission" date="2021-05" db="EMBL/GenBank/DDBJ databases">
        <authorList>
            <person name="Alioto T."/>
            <person name="Alioto T."/>
            <person name="Gomez Garrido J."/>
        </authorList>
    </citation>
    <scope>NUCLEOTIDE SEQUENCE</scope>
</reference>
<protein>
    <submittedName>
        <fullName evidence="1">Uncharacterized protein</fullName>
    </submittedName>
</protein>
<proteinExistence type="predicted"/>